<evidence type="ECO:0000313" key="5">
    <source>
        <dbReference type="Proteomes" id="UP000007391"/>
    </source>
</evidence>
<organism evidence="4 5">
    <name type="scientific">Fervidicoccus fontis (strain DSM 19380 / JCM 18336 / VKM B-2539 / Kam940)</name>
    <dbReference type="NCBI Taxonomy" id="1163730"/>
    <lineage>
        <taxon>Archaea</taxon>
        <taxon>Thermoproteota</taxon>
        <taxon>Thermoprotei</taxon>
        <taxon>Fervidicoccales</taxon>
        <taxon>Fervidicoccaceae</taxon>
        <taxon>Fervidicoccus</taxon>
    </lineage>
</organism>
<dbReference type="STRING" id="1163730.FFONT_0714"/>
<keyword evidence="5" id="KW-1185">Reference proteome</keyword>
<gene>
    <name evidence="4" type="ordered locus">FFONT_0714</name>
</gene>
<dbReference type="InterPro" id="IPR020476">
    <property type="entry name" value="Nudix_hydrolase"/>
</dbReference>
<dbReference type="Proteomes" id="UP000007391">
    <property type="component" value="Chromosome"/>
</dbReference>
<evidence type="ECO:0000259" key="3">
    <source>
        <dbReference type="PROSITE" id="PS51462"/>
    </source>
</evidence>
<dbReference type="GO" id="GO:0016462">
    <property type="term" value="F:pyrophosphatase activity"/>
    <property type="evidence" value="ECO:0007669"/>
    <property type="project" value="UniProtKB-ARBA"/>
</dbReference>
<feature type="domain" description="Nudix hydrolase" evidence="3">
    <location>
        <begin position="42"/>
        <end position="169"/>
    </location>
</feature>
<evidence type="ECO:0000313" key="4">
    <source>
        <dbReference type="EMBL" id="AFH42702.1"/>
    </source>
</evidence>
<dbReference type="EMBL" id="CP003423">
    <property type="protein sequence ID" value="AFH42702.1"/>
    <property type="molecule type" value="Genomic_DNA"/>
</dbReference>
<proteinExistence type="predicted"/>
<keyword evidence="2 4" id="KW-0378">Hydrolase</keyword>
<sequence length="183" mass="21657">MKNMNDFLEISKEELIYSGIRINVKKRKYIYENSEFEKEIVEFGKSAAVLPINDDRIVLIEQFRYPINKWIIEIPAGRVEKGEDPRNAALRELKEETGYTARNIEEVASFFVSPGYSDELMYLYIAEDLKKSEQSLEKGELIRLKELSIKEVKEMLKKREITDGKTLLALYYYLYYYFDKFGI</sequence>
<dbReference type="FunFam" id="3.90.79.10:FF:000024">
    <property type="entry name" value="ADP-ribose pyrophosphatase"/>
    <property type="match status" value="1"/>
</dbReference>
<dbReference type="AlphaFoldDB" id="I0A145"/>
<reference evidence="5" key="1">
    <citation type="submission" date="2012-03" db="EMBL/GenBank/DDBJ databases">
        <title>Fervidicoccus fontis complete genome analysis confirms its distinct phylogenetic position and predicts its environmental function.</title>
        <authorList>
            <person name="Lebedinsky A.V."/>
            <person name="Mardanov A.V."/>
            <person name="Gumerov V.M."/>
            <person name="Beletsky A.V."/>
            <person name="Kublanov I.V."/>
            <person name="Perevalova A.A."/>
            <person name="Bonch-Osmolovskaya E.A."/>
            <person name="Ravin N.V."/>
            <person name="Skryabin K.G."/>
        </authorList>
    </citation>
    <scope>NUCLEOTIDE SEQUENCE [LARGE SCALE GENOMIC DNA]</scope>
    <source>
        <strain evidence="5">DSM 19380 / VKM B-2539 / Kam940</strain>
    </source>
</reference>
<dbReference type="Pfam" id="PF00293">
    <property type="entry name" value="NUDIX"/>
    <property type="match status" value="1"/>
</dbReference>
<dbReference type="PROSITE" id="PS51462">
    <property type="entry name" value="NUDIX"/>
    <property type="match status" value="1"/>
</dbReference>
<dbReference type="InParanoid" id="I0A145"/>
<comment type="cofactor">
    <cofactor evidence="1">
        <name>Mg(2+)</name>
        <dbReference type="ChEBI" id="CHEBI:18420"/>
    </cofactor>
</comment>
<dbReference type="Gene3D" id="3.90.79.10">
    <property type="entry name" value="Nucleoside Triphosphate Pyrophosphohydrolase"/>
    <property type="match status" value="1"/>
</dbReference>
<protein>
    <submittedName>
        <fullName evidence="4">NUDIX hydrolase</fullName>
    </submittedName>
</protein>
<dbReference type="InterPro" id="IPR015797">
    <property type="entry name" value="NUDIX_hydrolase-like_dom_sf"/>
</dbReference>
<reference evidence="4 5" key="2">
    <citation type="journal article" date="2014" name="Extremophiles">
        <title>Analysis of the complete genome of Fervidococcus fontis confirms the distinct phylogenetic position of the order Fervidicoccales and suggests its environmental function.</title>
        <authorList>
            <person name="Lebedinsky A.V."/>
            <person name="Mardanov A.V."/>
            <person name="Kublanov I.V."/>
            <person name="Gumerov V.M."/>
            <person name="Beletsky A.V."/>
            <person name="Perevalova A.A."/>
            <person name="Bidzhieva S.Kh."/>
            <person name="Bonch-Osmolovskaya E.A."/>
            <person name="Skryabin K.G."/>
            <person name="Ravin N.V."/>
        </authorList>
    </citation>
    <scope>NUCLEOTIDE SEQUENCE [LARGE SCALE GENOMIC DNA]</scope>
    <source>
        <strain evidence="5">DSM 19380 / VKM B-2539 / Kam940</strain>
    </source>
</reference>
<dbReference type="PROSITE" id="PS00893">
    <property type="entry name" value="NUDIX_BOX"/>
    <property type="match status" value="1"/>
</dbReference>
<dbReference type="GO" id="GO:0006753">
    <property type="term" value="P:nucleoside phosphate metabolic process"/>
    <property type="evidence" value="ECO:0007669"/>
    <property type="project" value="TreeGrafter"/>
</dbReference>
<dbReference type="SUPFAM" id="SSF55811">
    <property type="entry name" value="Nudix"/>
    <property type="match status" value="1"/>
</dbReference>
<dbReference type="InterPro" id="IPR020084">
    <property type="entry name" value="NUDIX_hydrolase_CS"/>
</dbReference>
<dbReference type="PANTHER" id="PTHR11839:SF18">
    <property type="entry name" value="NUDIX HYDROLASE DOMAIN-CONTAINING PROTEIN"/>
    <property type="match status" value="1"/>
</dbReference>
<dbReference type="InterPro" id="IPR000086">
    <property type="entry name" value="NUDIX_hydrolase_dom"/>
</dbReference>
<evidence type="ECO:0000256" key="1">
    <source>
        <dbReference type="ARBA" id="ARBA00001946"/>
    </source>
</evidence>
<dbReference type="PANTHER" id="PTHR11839">
    <property type="entry name" value="UDP/ADP-SUGAR PYROPHOSPHATASE"/>
    <property type="match status" value="1"/>
</dbReference>
<dbReference type="PRINTS" id="PR00502">
    <property type="entry name" value="NUDIXFAMILY"/>
</dbReference>
<dbReference type="KEGG" id="ffo:FFONT_0714"/>
<dbReference type="HOGENOM" id="CLU_062658_5_1_2"/>
<name>I0A145_FERFK</name>
<dbReference type="FunCoup" id="I0A145">
    <property type="interactions" value="96"/>
</dbReference>
<accession>I0A145</accession>
<dbReference type="CDD" id="cd03424">
    <property type="entry name" value="NUDIX_ADPRase_Nudt5_UGPPase_Nudt14"/>
    <property type="match status" value="1"/>
</dbReference>
<dbReference type="GO" id="GO:0019693">
    <property type="term" value="P:ribose phosphate metabolic process"/>
    <property type="evidence" value="ECO:0007669"/>
    <property type="project" value="TreeGrafter"/>
</dbReference>
<evidence type="ECO:0000256" key="2">
    <source>
        <dbReference type="ARBA" id="ARBA00022801"/>
    </source>
</evidence>
<dbReference type="eggNOG" id="arCOG01073">
    <property type="taxonomic scope" value="Archaea"/>
</dbReference>